<sequence>MMFGCKYVIQIGMDNPETIDKAAWNKEMLHVFCDLCIKAIDMGMRPNTHFDKAGWKYLQTSFKEITGHAFTKTQLKNKWDGCKKDWRIWTKLISETGVGWSAELGTISASDEWWKTKIQEIRGAKKFRHAGIEPSLRLKFDRMFSNIVATGQYAWAPSAGIRRDDNVGVDEDPNANDEQPDLEEGSGDSEEDGIPNFTDDVCNMVRGVNMSSSSNTRSSGKRKERERVDVQSGKKKRSSGIGMQLLSRFDNMVDSMSINSDSTSIFKDRKGCSIPEVMIELHSIEGVHIGDDFHAWATEFLGIRRNREMWFSMGSLQNKMIWLQKMFTRRKAP</sequence>
<evidence type="ECO:0000259" key="2">
    <source>
        <dbReference type="Pfam" id="PF12776"/>
    </source>
</evidence>
<dbReference type="PANTHER" id="PTHR31704">
    <property type="entry name" value="MYB/SANT-LIKE DNA-BINDING DOMAIN PROTEIN-RELATED"/>
    <property type="match status" value="1"/>
</dbReference>
<feature type="domain" description="Myb/SANT-like" evidence="2">
    <location>
        <begin position="24"/>
        <end position="115"/>
    </location>
</feature>
<name>A0AAD6QQC2_9ROSI</name>
<dbReference type="EMBL" id="JAQIZT010000006">
    <property type="protein sequence ID" value="KAJ6994675.1"/>
    <property type="molecule type" value="Genomic_DNA"/>
</dbReference>
<evidence type="ECO:0000313" key="3">
    <source>
        <dbReference type="EMBL" id="KAJ6994675.1"/>
    </source>
</evidence>
<dbReference type="AlphaFoldDB" id="A0AAD6QQC2"/>
<evidence type="ECO:0000256" key="1">
    <source>
        <dbReference type="SAM" id="MobiDB-lite"/>
    </source>
</evidence>
<feature type="compositionally biased region" description="Acidic residues" evidence="1">
    <location>
        <begin position="167"/>
        <end position="193"/>
    </location>
</feature>
<dbReference type="Pfam" id="PF12776">
    <property type="entry name" value="Myb_DNA-bind_3"/>
    <property type="match status" value="1"/>
</dbReference>
<reference evidence="3" key="1">
    <citation type="journal article" date="2023" name="Mol. Ecol. Resour.">
        <title>Chromosome-level genome assembly of a triploid poplar Populus alba 'Berolinensis'.</title>
        <authorList>
            <person name="Chen S."/>
            <person name="Yu Y."/>
            <person name="Wang X."/>
            <person name="Wang S."/>
            <person name="Zhang T."/>
            <person name="Zhou Y."/>
            <person name="He R."/>
            <person name="Meng N."/>
            <person name="Wang Y."/>
            <person name="Liu W."/>
            <person name="Liu Z."/>
            <person name="Liu J."/>
            <person name="Guo Q."/>
            <person name="Huang H."/>
            <person name="Sederoff R.R."/>
            <person name="Wang G."/>
            <person name="Qu G."/>
            <person name="Chen S."/>
        </authorList>
    </citation>
    <scope>NUCLEOTIDE SEQUENCE</scope>
    <source>
        <strain evidence="3">SC-2020</strain>
    </source>
</reference>
<comment type="caution">
    <text evidence="3">The sequence shown here is derived from an EMBL/GenBank/DDBJ whole genome shotgun (WGS) entry which is preliminary data.</text>
</comment>
<dbReference type="InterPro" id="IPR024752">
    <property type="entry name" value="Myb/SANT-like_dom"/>
</dbReference>
<evidence type="ECO:0000313" key="4">
    <source>
        <dbReference type="Proteomes" id="UP001164929"/>
    </source>
</evidence>
<feature type="region of interest" description="Disordered" evidence="1">
    <location>
        <begin position="164"/>
        <end position="240"/>
    </location>
</feature>
<gene>
    <name evidence="3" type="ORF">NC653_017469</name>
</gene>
<proteinExistence type="predicted"/>
<dbReference type="PANTHER" id="PTHR31704:SF37">
    <property type="entry name" value="HEAT SHOCK PROTEIN"/>
    <property type="match status" value="1"/>
</dbReference>
<dbReference type="Proteomes" id="UP001164929">
    <property type="component" value="Chromosome 6"/>
</dbReference>
<organism evidence="3 4">
    <name type="scientific">Populus alba x Populus x berolinensis</name>
    <dbReference type="NCBI Taxonomy" id="444605"/>
    <lineage>
        <taxon>Eukaryota</taxon>
        <taxon>Viridiplantae</taxon>
        <taxon>Streptophyta</taxon>
        <taxon>Embryophyta</taxon>
        <taxon>Tracheophyta</taxon>
        <taxon>Spermatophyta</taxon>
        <taxon>Magnoliopsida</taxon>
        <taxon>eudicotyledons</taxon>
        <taxon>Gunneridae</taxon>
        <taxon>Pentapetalae</taxon>
        <taxon>rosids</taxon>
        <taxon>fabids</taxon>
        <taxon>Malpighiales</taxon>
        <taxon>Salicaceae</taxon>
        <taxon>Saliceae</taxon>
        <taxon>Populus</taxon>
    </lineage>
</organism>
<accession>A0AAD6QQC2</accession>
<keyword evidence="4" id="KW-1185">Reference proteome</keyword>
<protein>
    <submittedName>
        <fullName evidence="3">L10-interacting MYB domain-containing protein-like isoform X1</fullName>
    </submittedName>
</protein>